<proteinExistence type="predicted"/>
<sequence length="138" mass="15765">MTQTKYEPLNIIKSSPFTFFGMPIRQATNNTVSARNEVLKGIQDKDRETVKDGLITAYSAQDKSLIYSAKATGFSLYMGFEVFMWNLKFRNAATTSIIFLSLLCAQPLINIRECRKTIRHGESWLNDDQQPNLAYKPM</sequence>
<gene>
    <name evidence="1" type="ORF">BN59_03256</name>
</gene>
<dbReference type="EMBL" id="CCSB01000004">
    <property type="protein sequence ID" value="CDZ78941.1"/>
    <property type="molecule type" value="Genomic_DNA"/>
</dbReference>
<keyword evidence="2" id="KW-1185">Reference proteome</keyword>
<dbReference type="Proteomes" id="UP000044071">
    <property type="component" value="Unassembled WGS sequence"/>
</dbReference>
<dbReference type="RefSeq" id="WP_044012117.1">
    <property type="nucleotide sequence ID" value="NZ_CCVW01000004.1"/>
</dbReference>
<organism evidence="1 2">
    <name type="scientific">Legionella massiliensis</name>
    <dbReference type="NCBI Taxonomy" id="1034943"/>
    <lineage>
        <taxon>Bacteria</taxon>
        <taxon>Pseudomonadati</taxon>
        <taxon>Pseudomonadota</taxon>
        <taxon>Gammaproteobacteria</taxon>
        <taxon>Legionellales</taxon>
        <taxon>Legionellaceae</taxon>
        <taxon>Legionella</taxon>
    </lineage>
</organism>
<evidence type="ECO:0000313" key="2">
    <source>
        <dbReference type="Proteomes" id="UP000044071"/>
    </source>
</evidence>
<protein>
    <submittedName>
        <fullName evidence="1">Uncharacterized protein</fullName>
    </submittedName>
</protein>
<name>A0A078L192_9GAMM</name>
<evidence type="ECO:0000313" key="1">
    <source>
        <dbReference type="EMBL" id="CDZ78941.1"/>
    </source>
</evidence>
<accession>A0A078L192</accession>
<reference evidence="1 2" key="1">
    <citation type="submission" date="2014-06" db="EMBL/GenBank/DDBJ databases">
        <authorList>
            <person name="Urmite Genomes Urmite Genomes"/>
        </authorList>
    </citation>
    <scope>NUCLEOTIDE SEQUENCE [LARGE SCALE GENOMIC DNA]</scope>
</reference>
<dbReference type="AlphaFoldDB" id="A0A078L192"/>